<comment type="subcellular location">
    <subcellularLocation>
        <location evidence="1 5">Golgi apparatus membrane</location>
        <topology evidence="1 5">Single-pass type II membrane protein</topology>
    </subcellularLocation>
</comment>
<dbReference type="EMBL" id="JAIZAY010000018">
    <property type="protein sequence ID" value="KAJ8024639.1"/>
    <property type="molecule type" value="Genomic_DNA"/>
</dbReference>
<keyword evidence="5" id="KW-1133">Transmembrane helix</keyword>
<feature type="transmembrane region" description="Helical" evidence="5">
    <location>
        <begin position="14"/>
        <end position="32"/>
    </location>
</feature>
<dbReference type="EC" id="2.4.1.-" evidence="5"/>
<comment type="pathway">
    <text evidence="5">Protein modification; protein glycosylation.</text>
</comment>
<proteinExistence type="inferred from homology"/>
<dbReference type="OrthoDB" id="10389601at2759"/>
<dbReference type="InterPro" id="IPR000772">
    <property type="entry name" value="Ricin_B_lectin"/>
</dbReference>
<dbReference type="PROSITE" id="PS50231">
    <property type="entry name" value="RICIN_B_LECTIN"/>
    <property type="match status" value="1"/>
</dbReference>
<dbReference type="Gene3D" id="3.90.550.10">
    <property type="entry name" value="Spore Coat Polysaccharide Biosynthesis Protein SpsA, Chain A"/>
    <property type="match status" value="1"/>
</dbReference>
<name>A0A9Q0YLM2_HOLLE</name>
<keyword evidence="9" id="KW-1185">Reference proteome</keyword>
<dbReference type="Proteomes" id="UP001152320">
    <property type="component" value="Chromosome 18"/>
</dbReference>
<dbReference type="InterPro" id="IPR029044">
    <property type="entry name" value="Nucleotide-diphossugar_trans"/>
</dbReference>
<evidence type="ECO:0000256" key="3">
    <source>
        <dbReference type="ARBA" id="ARBA00023034"/>
    </source>
</evidence>
<comment type="similarity">
    <text evidence="5">Belongs to the glycosyltransferase 2 family. GalNAc-T subfamily.</text>
</comment>
<reference evidence="8" key="1">
    <citation type="submission" date="2021-10" db="EMBL/GenBank/DDBJ databases">
        <title>Tropical sea cucumber genome reveals ecological adaptation and Cuvierian tubules defense mechanism.</title>
        <authorList>
            <person name="Chen T."/>
        </authorList>
    </citation>
    <scope>NUCLEOTIDE SEQUENCE</scope>
    <source>
        <strain evidence="8">Nanhai2018</strain>
        <tissue evidence="8">Muscle</tissue>
    </source>
</reference>
<dbReference type="Gene3D" id="2.80.10.50">
    <property type="match status" value="1"/>
</dbReference>
<dbReference type="PANTHER" id="PTHR11675:SF131">
    <property type="entry name" value="POLYPEPTIDE N-ACETYLGALACTOSAMINYLTRANSFERASE 9-RELATED"/>
    <property type="match status" value="1"/>
</dbReference>
<evidence type="ECO:0000256" key="5">
    <source>
        <dbReference type="RuleBase" id="RU361242"/>
    </source>
</evidence>
<dbReference type="SUPFAM" id="SSF53448">
    <property type="entry name" value="Nucleotide-diphospho-sugar transferases"/>
    <property type="match status" value="1"/>
</dbReference>
<comment type="caution">
    <text evidence="8">The sequence shown here is derived from an EMBL/GenBank/DDBJ whole genome shotgun (WGS) entry which is preliminary data.</text>
</comment>
<dbReference type="Pfam" id="PF00652">
    <property type="entry name" value="Ricin_B_lectin"/>
    <property type="match status" value="1"/>
</dbReference>
<protein>
    <recommendedName>
        <fullName evidence="5">Polypeptide N-acetylgalactosaminyltransferase</fullName>
        <ecNumber evidence="5">2.4.1.-</ecNumber>
    </recommendedName>
    <alternativeName>
        <fullName evidence="5">Protein-UDP acetylgalactosaminyltransferase</fullName>
    </alternativeName>
</protein>
<dbReference type="GO" id="GO:0000139">
    <property type="term" value="C:Golgi membrane"/>
    <property type="evidence" value="ECO:0007669"/>
    <property type="project" value="UniProtKB-SubCell"/>
</dbReference>
<dbReference type="InterPro" id="IPR001173">
    <property type="entry name" value="Glyco_trans_2-like"/>
</dbReference>
<comment type="cofactor">
    <cofactor evidence="5">
        <name>Mn(2+)</name>
        <dbReference type="ChEBI" id="CHEBI:29035"/>
    </cofactor>
</comment>
<gene>
    <name evidence="8" type="ORF">HOLleu_34596</name>
</gene>
<keyword evidence="5" id="KW-0812">Transmembrane</keyword>
<evidence type="ECO:0000313" key="8">
    <source>
        <dbReference type="EMBL" id="KAJ8024639.1"/>
    </source>
</evidence>
<dbReference type="PANTHER" id="PTHR11675">
    <property type="entry name" value="N-ACETYLGALACTOSAMINYLTRANSFERASE"/>
    <property type="match status" value="1"/>
</dbReference>
<keyword evidence="5" id="KW-0808">Transferase</keyword>
<keyword evidence="5" id="KW-0328">Glycosyltransferase</keyword>
<dbReference type="InterPro" id="IPR035992">
    <property type="entry name" value="Ricin_B-like_lectins"/>
</dbReference>
<keyword evidence="4 5" id="KW-1015">Disulfide bond</keyword>
<evidence type="ECO:0000313" key="9">
    <source>
        <dbReference type="Proteomes" id="UP001152320"/>
    </source>
</evidence>
<feature type="domain" description="Ricin B lectin" evidence="7">
    <location>
        <begin position="559"/>
        <end position="680"/>
    </location>
</feature>
<keyword evidence="5" id="KW-0464">Manganese</keyword>
<accession>A0A9Q0YLM2</accession>
<keyword evidence="3 5" id="KW-0333">Golgi apparatus</keyword>
<dbReference type="AlphaFoldDB" id="A0A9Q0YLM2"/>
<dbReference type="SMART" id="SM00458">
    <property type="entry name" value="RICIN"/>
    <property type="match status" value="1"/>
</dbReference>
<evidence type="ECO:0000256" key="1">
    <source>
        <dbReference type="ARBA" id="ARBA00004323"/>
    </source>
</evidence>
<feature type="compositionally biased region" description="Basic and acidic residues" evidence="6">
    <location>
        <begin position="170"/>
        <end position="179"/>
    </location>
</feature>
<evidence type="ECO:0000259" key="7">
    <source>
        <dbReference type="SMART" id="SM00458"/>
    </source>
</evidence>
<dbReference type="GO" id="GO:0030246">
    <property type="term" value="F:carbohydrate binding"/>
    <property type="evidence" value="ECO:0007669"/>
    <property type="project" value="UniProtKB-KW"/>
</dbReference>
<dbReference type="GO" id="GO:0004653">
    <property type="term" value="F:polypeptide N-acetylgalactosaminyltransferase activity"/>
    <property type="evidence" value="ECO:0007669"/>
    <property type="project" value="TreeGrafter"/>
</dbReference>
<evidence type="ECO:0000256" key="4">
    <source>
        <dbReference type="ARBA" id="ARBA00023157"/>
    </source>
</evidence>
<organism evidence="8 9">
    <name type="scientific">Holothuria leucospilota</name>
    <name type="common">Black long sea cucumber</name>
    <name type="synonym">Mertensiothuria leucospilota</name>
    <dbReference type="NCBI Taxonomy" id="206669"/>
    <lineage>
        <taxon>Eukaryota</taxon>
        <taxon>Metazoa</taxon>
        <taxon>Echinodermata</taxon>
        <taxon>Eleutherozoa</taxon>
        <taxon>Echinozoa</taxon>
        <taxon>Holothuroidea</taxon>
        <taxon>Aspidochirotacea</taxon>
        <taxon>Aspidochirotida</taxon>
        <taxon>Holothuriidae</taxon>
        <taxon>Holothuria</taxon>
    </lineage>
</organism>
<dbReference type="Pfam" id="PF00535">
    <property type="entry name" value="Glycos_transf_2"/>
    <property type="match status" value="1"/>
</dbReference>
<dbReference type="GO" id="GO:0006493">
    <property type="term" value="P:protein O-linked glycosylation"/>
    <property type="evidence" value="ECO:0007669"/>
    <property type="project" value="TreeGrafter"/>
</dbReference>
<keyword evidence="5" id="KW-0472">Membrane</keyword>
<evidence type="ECO:0000256" key="6">
    <source>
        <dbReference type="SAM" id="MobiDB-lite"/>
    </source>
</evidence>
<sequence length="684" mass="78796">MSLQRRFRTFRRRYIHFKSTFGFFIMVVIVTWRRRSSSSEGDVGVVDRHHEDYDEYAYERKGMLYHGYDGGLANENRLGEVHEPKANFVKDYQNLLENRENIAKMFKEKDGQIHAFKKLKRQFGIGLEEDEDFDKGNRFRIRDAFKSDETRKAALSKLKQILGLPPDEVGADRGVDEAMHGNVGHQHEGLNQNDNNDKKENNDNADHKQKVAMSKVKKKPLDFEIGEIGRPLPDVRPVECKHKSYPENLPTASVIIIFYDEGLKTLLRTVHSIVNRSPPHLISEIILLDDFSTKEHYTKELKVQLNQVDYPIVIRRTNQRFGWVLARIQGAEYAHGDVLIFLDAHTEVTEGWLEPILGRISGNRQHLVFPVIDHIEPKTLKYMSDSEYSLKVGVFDWSFGVTWQHFPTHGHDPTSPISSPVMADAVFAIDREYFIKLDGYDPFYSTEDIADLDLSFKVWMCGGFIELLPCSHVGHLHRPTMPFRLPGRGEINDRKRLAELWLGEYTNFFYTIFPNAKTEKTGDLTDEEALIKKLKCKSISWYWETVYSNSIWPINGERYGEIHHIDTKQCLDIAVEEIDHQVRNAVTSVVVCDGAGTSQMWMLTSIGEIRNNFLCLESLDGMTVTASKCHRQKSNQEWMIQSSIERIYHAVSQHCLDFGSDGRVTLQPCNPSPSQSWKLVPRAS</sequence>
<evidence type="ECO:0000256" key="2">
    <source>
        <dbReference type="ARBA" id="ARBA00022734"/>
    </source>
</evidence>
<feature type="compositionally biased region" description="Basic and acidic residues" evidence="6">
    <location>
        <begin position="195"/>
        <end position="209"/>
    </location>
</feature>
<dbReference type="SUPFAM" id="SSF50370">
    <property type="entry name" value="Ricin B-like lectins"/>
    <property type="match status" value="1"/>
</dbReference>
<keyword evidence="2 5" id="KW-0430">Lectin</keyword>
<feature type="region of interest" description="Disordered" evidence="6">
    <location>
        <begin position="166"/>
        <end position="213"/>
    </location>
</feature>